<evidence type="ECO:0000256" key="8">
    <source>
        <dbReference type="ARBA" id="ARBA00022679"/>
    </source>
</evidence>
<dbReference type="EMBL" id="MW826525">
    <property type="protein sequence ID" value="QXV86589.1"/>
    <property type="molecule type" value="Genomic_RNA"/>
</dbReference>
<evidence type="ECO:0000256" key="1">
    <source>
        <dbReference type="ARBA" id="ARBA00004192"/>
    </source>
</evidence>
<reference evidence="29 30" key="1">
    <citation type="submission" date="2021-02" db="EMBL/GenBank/DDBJ databases">
        <title>RNA virus diversity of birds and small mammals from Qiang-Tibet plateau of China.</title>
        <authorList>
            <person name="Zhu W."/>
            <person name="Yang J."/>
            <person name="Huang Y."/>
            <person name="Lu S."/>
            <person name="Xu J."/>
        </authorList>
    </citation>
    <scope>NUCLEOTIDE SEQUENCE [LARGE SCALE GENOMIC DNA]</scope>
    <source>
        <strain evidence="29">YSN900</strain>
    </source>
</reference>
<dbReference type="Pfam" id="PF14314">
    <property type="entry name" value="Methyltrans_Mon_2nd"/>
    <property type="match status" value="1"/>
</dbReference>
<comment type="catalytic activity">
    <reaction evidence="25">
        <text>a 5'-end (5'-triphosphoguanosine)-adenylyl-adenylyl-cytidylyl-adenosine in mRNA + 2 S-adenosyl-L-methionine = a 5'-end (N(7)-methyl 5'-triphosphoguanosine)-(2'-O-methyladenylyl)-adenylyl-cytidylyl-adenosine in mRNA + 2 S-adenosyl-L-homocysteine + H(+)</text>
        <dbReference type="Rhea" id="RHEA:65376"/>
        <dbReference type="Rhea" id="RHEA-COMP:16797"/>
        <dbReference type="Rhea" id="RHEA-COMP:16798"/>
        <dbReference type="ChEBI" id="CHEBI:15378"/>
        <dbReference type="ChEBI" id="CHEBI:57856"/>
        <dbReference type="ChEBI" id="CHEBI:59789"/>
        <dbReference type="ChEBI" id="CHEBI:156483"/>
        <dbReference type="ChEBI" id="CHEBI:156484"/>
        <dbReference type="EC" id="2.1.1.375"/>
    </reaction>
</comment>
<evidence type="ECO:0000256" key="5">
    <source>
        <dbReference type="ARBA" id="ARBA00022484"/>
    </source>
</evidence>
<dbReference type="InterPro" id="IPR048397">
    <property type="entry name" value="Methyltrans_Mon_CD"/>
</dbReference>
<evidence type="ECO:0000313" key="30">
    <source>
        <dbReference type="Proteomes" id="UP001157430"/>
    </source>
</evidence>
<dbReference type="GO" id="GO:0003968">
    <property type="term" value="F:RNA-directed RNA polymerase activity"/>
    <property type="evidence" value="ECO:0007669"/>
    <property type="project" value="UniProtKB-KW"/>
</dbReference>
<dbReference type="GO" id="GO:0044423">
    <property type="term" value="C:virion component"/>
    <property type="evidence" value="ECO:0007669"/>
    <property type="project" value="UniProtKB-KW"/>
</dbReference>
<dbReference type="Pfam" id="PF14318">
    <property type="entry name" value="Mononeg_mRNAcap"/>
    <property type="match status" value="1"/>
</dbReference>
<comment type="catalytic activity">
    <reaction evidence="24">
        <text>a 5'-end (5'-triphosphoguanosine)-adenylyl-adenylyl-cytidylyl-adenosine in mRNA + S-adenosyl-L-methionine = a 5'-end (5'-triphosphoguanosine)-(2'-O-methyladenylyl)-adenylyl-cytidylyl-adenosine in mRNA + S-adenosyl-L-homocysteine + H(+)</text>
        <dbReference type="Rhea" id="RHEA:65380"/>
        <dbReference type="Rhea" id="RHEA-COMP:16797"/>
        <dbReference type="Rhea" id="RHEA-COMP:16801"/>
        <dbReference type="ChEBI" id="CHEBI:15378"/>
        <dbReference type="ChEBI" id="CHEBI:57856"/>
        <dbReference type="ChEBI" id="CHEBI:59789"/>
        <dbReference type="ChEBI" id="CHEBI:156482"/>
        <dbReference type="ChEBI" id="CHEBI:156484"/>
    </reaction>
</comment>
<dbReference type="Proteomes" id="UP001157430">
    <property type="component" value="Segment"/>
</dbReference>
<evidence type="ECO:0000256" key="24">
    <source>
        <dbReference type="ARBA" id="ARBA00047332"/>
    </source>
</evidence>
<dbReference type="NCBIfam" id="TIGR04198">
    <property type="entry name" value="paramyx_RNAcap"/>
    <property type="match status" value="1"/>
</dbReference>
<evidence type="ECO:0000256" key="21">
    <source>
        <dbReference type="ARBA" id="ARBA00026099"/>
    </source>
</evidence>
<comment type="catalytic activity">
    <reaction evidence="26">
        <text>GTP + H2O = GDP + phosphate + H(+)</text>
        <dbReference type="Rhea" id="RHEA:19669"/>
        <dbReference type="ChEBI" id="CHEBI:15377"/>
        <dbReference type="ChEBI" id="CHEBI:15378"/>
        <dbReference type="ChEBI" id="CHEBI:37565"/>
        <dbReference type="ChEBI" id="CHEBI:43474"/>
        <dbReference type="ChEBI" id="CHEBI:58189"/>
    </reaction>
</comment>
<evidence type="ECO:0000256" key="23">
    <source>
        <dbReference type="ARBA" id="ARBA00031012"/>
    </source>
</evidence>
<comment type="catalytic activity">
    <reaction evidence="19">
        <text>a 5'-end triphospho-adenylyl-adenylyl-cytidylyl-adenosine in mRNA + GDP + H(+) = a 5'-end (5'-triphosphoguanosine)-adenylyl-adenylyl-cytidylyl-adenosine in mRNA + diphosphate</text>
        <dbReference type="Rhea" id="RHEA:65436"/>
        <dbReference type="Rhea" id="RHEA-COMP:16797"/>
        <dbReference type="Rhea" id="RHEA-COMP:16799"/>
        <dbReference type="ChEBI" id="CHEBI:15378"/>
        <dbReference type="ChEBI" id="CHEBI:33019"/>
        <dbReference type="ChEBI" id="CHEBI:58189"/>
        <dbReference type="ChEBI" id="CHEBI:156484"/>
        <dbReference type="ChEBI" id="CHEBI:156503"/>
        <dbReference type="EC" id="2.7.7.88"/>
    </reaction>
</comment>
<dbReference type="InterPro" id="IPR039530">
    <property type="entry name" value="L_methyltransferase_rhabdo"/>
</dbReference>
<dbReference type="GO" id="GO:0030430">
    <property type="term" value="C:host cell cytoplasm"/>
    <property type="evidence" value="ECO:0007669"/>
    <property type="project" value="UniProtKB-SubCell"/>
</dbReference>
<comment type="subcellular location">
    <subcellularLocation>
        <location evidence="1">Host cytoplasm</location>
    </subcellularLocation>
    <subcellularLocation>
        <location evidence="2">Virion</location>
    </subcellularLocation>
</comment>
<evidence type="ECO:0000256" key="26">
    <source>
        <dbReference type="ARBA" id="ARBA00048548"/>
    </source>
</evidence>
<evidence type="ECO:0000256" key="16">
    <source>
        <dbReference type="ARBA" id="ARBA00023042"/>
    </source>
</evidence>
<dbReference type="EC" id="2.1.1.375" evidence="21"/>
<evidence type="ECO:0000256" key="14">
    <source>
        <dbReference type="ARBA" id="ARBA00022844"/>
    </source>
</evidence>
<keyword evidence="10" id="KW-0548">Nucleotidyltransferase</keyword>
<evidence type="ECO:0000256" key="11">
    <source>
        <dbReference type="ARBA" id="ARBA00022741"/>
    </source>
</evidence>
<keyword evidence="16" id="KW-0506">mRNA capping</keyword>
<keyword evidence="11" id="KW-0547">Nucleotide-binding</keyword>
<evidence type="ECO:0000256" key="25">
    <source>
        <dbReference type="ARBA" id="ARBA00047370"/>
    </source>
</evidence>
<keyword evidence="13" id="KW-0067">ATP-binding</keyword>
<dbReference type="Pfam" id="PF21081">
    <property type="entry name" value="Methyltrans_Mon_3rd"/>
    <property type="match status" value="1"/>
</dbReference>
<dbReference type="InterPro" id="IPR039736">
    <property type="entry name" value="L_poly_C"/>
</dbReference>
<keyword evidence="14" id="KW-0946">Virion</keyword>
<protein>
    <recommendedName>
        <fullName evidence="23">Replicase</fullName>
        <ecNumber evidence="21">2.1.1.375</ecNumber>
        <ecNumber evidence="3">2.7.7.48</ecNumber>
        <ecNumber evidence="4">2.7.7.88</ecNumber>
    </recommendedName>
    <alternativeName>
        <fullName evidence="22">Transcriptase</fullName>
    </alternativeName>
</protein>
<keyword evidence="15" id="KW-0693">Viral RNA replication</keyword>
<dbReference type="EC" id="2.7.7.88" evidence="4"/>
<keyword evidence="30" id="KW-1185">Reference proteome</keyword>
<accession>A0AA48XBL2</accession>
<dbReference type="InterPro" id="IPR048398">
    <property type="entry name" value="Methyltrans_Mon_C"/>
</dbReference>
<organism evidence="29 30">
    <name type="scientific">Yushu rhabdovirus</name>
    <dbReference type="NCBI Taxonomy" id="3071240"/>
    <lineage>
        <taxon>Viruses</taxon>
        <taxon>Riboviria</taxon>
        <taxon>Orthornavirae</taxon>
        <taxon>Negarnaviricota</taxon>
        <taxon>Haploviricotina</taxon>
        <taxon>Monjiviricetes</taxon>
        <taxon>Mononegavirales</taxon>
        <taxon>Rhabdoviridae</taxon>
        <taxon>Alpharhabdovirinae</taxon>
        <taxon>Sigmavirus</taxon>
        <taxon>Sigmavirus yushu</taxon>
    </lineage>
</organism>
<evidence type="ECO:0000313" key="29">
    <source>
        <dbReference type="EMBL" id="QXV86589.1"/>
    </source>
</evidence>
<dbReference type="Pfam" id="PF21080">
    <property type="entry name" value="Methyltrans_Mon_1st"/>
    <property type="match status" value="1"/>
</dbReference>
<evidence type="ECO:0000256" key="20">
    <source>
        <dbReference type="ARBA" id="ARBA00024499"/>
    </source>
</evidence>
<evidence type="ECO:0000256" key="9">
    <source>
        <dbReference type="ARBA" id="ARBA00022691"/>
    </source>
</evidence>
<evidence type="ECO:0000256" key="7">
    <source>
        <dbReference type="ARBA" id="ARBA00022664"/>
    </source>
</evidence>
<name>A0AA48XBL2_9RHAB</name>
<evidence type="ECO:0000256" key="3">
    <source>
        <dbReference type="ARBA" id="ARBA00012494"/>
    </source>
</evidence>
<proteinExistence type="predicted"/>
<keyword evidence="6" id="KW-0489">Methyltransferase</keyword>
<evidence type="ECO:0000259" key="28">
    <source>
        <dbReference type="PROSITE" id="PS51590"/>
    </source>
</evidence>
<keyword evidence="18" id="KW-0511">Multifunctional enzyme</keyword>
<keyword evidence="9" id="KW-0949">S-adenosyl-L-methionine</keyword>
<evidence type="ECO:0000256" key="4">
    <source>
        <dbReference type="ARBA" id="ARBA00012582"/>
    </source>
</evidence>
<keyword evidence="8" id="KW-0808">Transferase</keyword>
<keyword evidence="17" id="KW-1035">Host cytoplasm</keyword>
<feature type="domain" description="RdRp catalytic" evidence="27">
    <location>
        <begin position="608"/>
        <end position="795"/>
    </location>
</feature>
<dbReference type="EC" id="2.7.7.48" evidence="3"/>
<dbReference type="GO" id="GO:0004482">
    <property type="term" value="F:mRNA 5'-cap (guanine-N7-)-methyltransferase activity"/>
    <property type="evidence" value="ECO:0007669"/>
    <property type="project" value="InterPro"/>
</dbReference>
<keyword evidence="12" id="KW-0378">Hydrolase</keyword>
<evidence type="ECO:0000256" key="18">
    <source>
        <dbReference type="ARBA" id="ARBA00023268"/>
    </source>
</evidence>
<dbReference type="GO" id="GO:0005524">
    <property type="term" value="F:ATP binding"/>
    <property type="evidence" value="ECO:0007669"/>
    <property type="project" value="UniProtKB-KW"/>
</dbReference>
<dbReference type="InterPro" id="IPR026890">
    <property type="entry name" value="Mononeg_mRNAcap"/>
</dbReference>
<evidence type="ECO:0000256" key="6">
    <source>
        <dbReference type="ARBA" id="ARBA00022603"/>
    </source>
</evidence>
<evidence type="ECO:0000256" key="19">
    <source>
        <dbReference type="ARBA" id="ARBA00024494"/>
    </source>
</evidence>
<evidence type="ECO:0000256" key="13">
    <source>
        <dbReference type="ARBA" id="ARBA00022840"/>
    </source>
</evidence>
<dbReference type="PIRSF" id="PIRSF037546">
    <property type="entry name" value="RNA_pol_RhabdoV_sub"/>
    <property type="match status" value="1"/>
</dbReference>
<dbReference type="GO" id="GO:0016787">
    <property type="term" value="F:hydrolase activity"/>
    <property type="evidence" value="ECO:0007669"/>
    <property type="project" value="UniProtKB-KW"/>
</dbReference>
<evidence type="ECO:0000256" key="12">
    <source>
        <dbReference type="ARBA" id="ARBA00022801"/>
    </source>
</evidence>
<evidence type="ECO:0000256" key="2">
    <source>
        <dbReference type="ARBA" id="ARBA00004328"/>
    </source>
</evidence>
<evidence type="ECO:0000256" key="10">
    <source>
        <dbReference type="ARBA" id="ARBA00022695"/>
    </source>
</evidence>
<dbReference type="PROSITE" id="PS51590">
    <property type="entry name" value="SAM_MT_MNV_L"/>
    <property type="match status" value="1"/>
</dbReference>
<evidence type="ECO:0000256" key="17">
    <source>
        <dbReference type="ARBA" id="ARBA00023200"/>
    </source>
</evidence>
<comment type="catalytic activity">
    <reaction evidence="20">
        <text>a 5'-end (5'-triphosphoguanosine)-(2'-O-methyladenylyl)-adenylyl-cytidylyl-adenosine in mRNA + S-adenosyl-L-methionine = a 5'-end (N(7)-methyl 5'-triphosphoguanosine)-(2'-O-methyladenylyl)-adenylyl-cytidylyl-adenosine in mRNA + S-adenosyl-L-homocysteine</text>
        <dbReference type="Rhea" id="RHEA:65440"/>
        <dbReference type="Rhea" id="RHEA-COMP:16798"/>
        <dbReference type="Rhea" id="RHEA-COMP:16801"/>
        <dbReference type="ChEBI" id="CHEBI:57856"/>
        <dbReference type="ChEBI" id="CHEBI:59789"/>
        <dbReference type="ChEBI" id="CHEBI:156482"/>
        <dbReference type="ChEBI" id="CHEBI:156483"/>
    </reaction>
</comment>
<evidence type="ECO:0000259" key="27">
    <source>
        <dbReference type="PROSITE" id="PS50526"/>
    </source>
</evidence>
<dbReference type="Pfam" id="PF00946">
    <property type="entry name" value="Mononeg_RNA_pol"/>
    <property type="match status" value="1"/>
</dbReference>
<dbReference type="PROSITE" id="PS50526">
    <property type="entry name" value="RDRP_SSRNA_NEG_NONSEG"/>
    <property type="match status" value="1"/>
</dbReference>
<dbReference type="InterPro" id="IPR014023">
    <property type="entry name" value="Mononeg_RNA_pol_cat"/>
</dbReference>
<evidence type="ECO:0000256" key="15">
    <source>
        <dbReference type="ARBA" id="ARBA00022953"/>
    </source>
</evidence>
<sequence>MAFEEFREEDSIWSAEMCESMSLDDVDDYEINPEEYFSNLPQMEQLNNKDYSLNSPLTLDESVEFLDYCRNNRASNRWNLEIWERRKEILLPYLQRYGPMDPSNNHCWIGNIGNMPNPNLQRAKIFLGIVSKDSSETAHVVIAFIRTWLNLDYPYLDKSQIPDSILKWCQYFLEFHFITLLLNSCSNDELIGLIEKGHGKLLIGSSDNKGALIQTPNFGSVVIAEGFAFFVQHRIVMDRNLILMIKDMCAARFQSLFCLTNRYDDMFPENSWELLNRFYAEGDKILVAHGNTAYDIIKLVEPACNLRLTQLARQYRPLIPEFEDFGCHVRRSIDAACTRTNDKNLFRIIENCKHVEMVLTMYGAFRHWGHPYVDYLNGLKLLNYQVNCEKDIDEEYANILASDLAYIVLNDQFKKKKTWMVELSSMNPDNKLYKFVSSNTWPTPAIIEDFGPNWHRLPLKKCFEIPDMFDPSTLYSDKSHSMNKDEVLKFMRQNPDRPIPSRKVIYSLLIRPSRNWPEFLQQINDLGLDLNVLIIGLKEKEREIKINGRFFSLMSWDLRDYFVVTEYLIKTHFVPLFYGLTMADDMTTVVKKMMENTSGQGSNDYENIGIANHLDYEKWNNHQRYKSTEPVFTVMGKFLGYPNLIARTHEFFEKSFIYHGGRADLMKVVGNNIINRSPAHLVCWQGQKGGLEGLRQKGWSILNLLVIRREGQDRNTRIRCLAQGDNQVICTQYKLQRYRTEDELKTNIQNIISNNQFIIKHIEEGTKRLGLLINKDETMQSADYLNYGKIPIFRGNMRNLEIKRWSRVTCVTNDQIPTLANIMSTVSTNALTVSHFSASPINAMFHLNFLSNFSRRLIEEHNPAMRASVAEKLNFPDRLETKAHKVVTSYLDPSLGGVCGTSLTRFLIRQFPDPVTESLTFLKMVYKGTQKPWLRKLILEMGDIQVARSKLVDKKKLVENPLSLNIPRGVDILTMIKNKIKEKLLDERKTIKNLLIQGALDYHKREEDNIYTFLFSISPVFPRFLSEYKSATFLGITESLIGLFQNSRTIRNVFSRHLSKELDRVMIKSEIISYAILLRFGSIRIPRPIWHCSASYADMLRKTSWGHDILGATVPHPAEFLVTSRIESGRCRICEENQNEALYVSLVIPDGLKDYWNVRGPYAAYLGSSTNESTSILRPWEKETNIPMLTRASNLRKAIGWFITPESNLAETIYQNLHALTGEDWDRVSASFKRTGSALHRFRCSRQSSGGYTAQSPVKLTRISTTTSTLQDLGDQNFDFMFQTCILYAQMTAGEVHDGQPNYGGYHFHFSCSGCLRPIDEPILNTMSTYRHRDIHRLLNKWKPANTVWFTSRMVPSLEEGNWTAVPSPEKSFHIGRAEGFLFGEKLTTGRSTAVEGTLFPLTLAKKVNPVLYIDGILDGLLRASSLNVIFRHSVHELKNPKAALIGGVLFLISKISEDLALQNLWREERFLSLFMSIPHRTPPSYPLKGRDLGCLGRNYLEHRLLRLANTWIKTTQTRSEVWLFSDMGDLRSAGLLGLSSQLVQILYTSHLNESTKNQIRERIHLIVALRSEAELSQDQLNVVLAGIVTTDSEVRHAAKGMEPYSPAIRLCPEKTEWGTELSCSTYYNEIPYLNGYVTEVPNLLIPRKQNPLISGLRLFQCATGSHYKVRSILTCFNISVRDALCGGDGSGGIGSMVLRYSKKTRLIFNSLLDLSGVNLRGSNPAPPSAIKMVEEVAHRCVNLKDAWLNPHDLTDEETWLYFTKLKHEFGLHINLLILDMEAKDDPSIYKILVNLRNHMYDILETNCTVIFKTYGALLLTPETSCLVTLGRFFQTVKLSITEVSSSSTSELYAIFQNLTTSQVFPLYPDWTAVHSFLTNLPVLQSDESEFERAIGLKQYDFMKGVPIKYQTDELLDLTELFRSLGVETGVSYKISSYLHAKKSSPSVSEAIVALIAASNSIVPITRGYPQSPRIPSDSSVVSLGVLFSGIGLWIAYVCEELETYRNALKVIDGTYPFSWSVIKDRGRYYHCWSISQVLRVKKYLHLDHKMALIGQLIRILRRNFRPNLKAMSIEVINEDLKSFNKGLTAEFFEDITGVLGAMFSGRICDNTGPPTPSYMESDHGAMIPHYTS</sequence>
<keyword evidence="5" id="KW-0696">RNA-directed RNA polymerase</keyword>
<dbReference type="InterPro" id="IPR025786">
    <property type="entry name" value="Mononega_L_MeTrfase"/>
</dbReference>
<evidence type="ECO:0000256" key="22">
    <source>
        <dbReference type="ARBA" id="ARBA00030436"/>
    </source>
</evidence>
<keyword evidence="7" id="KW-0507">mRNA processing</keyword>
<feature type="domain" description="Mononegavirus-type SAM-dependent 2'-O-MTase" evidence="28">
    <location>
        <begin position="1658"/>
        <end position="1855"/>
    </location>
</feature>
<dbReference type="InterPro" id="IPR017234">
    <property type="entry name" value="RNA-dir_pol_rhabdovirus"/>
</dbReference>